<evidence type="ECO:0000313" key="1">
    <source>
        <dbReference type="EMBL" id="GMG24128.1"/>
    </source>
</evidence>
<sequence>MSCSHHGRKGSSDMQNVVYAIHCGTMSPKAITQPPTTMTPRRSKISPDIPWVKILRNCSSASNANRAPLRIPLLRTAVAIENNAAASNSFASLDARLPALASSREDEYKKYPVMLRKENRDSP</sequence>
<dbReference type="AlphaFoldDB" id="A0AAN4YDS8"/>
<gene>
    <name evidence="1" type="ORF">Aory04_000143100</name>
</gene>
<reference evidence="1" key="1">
    <citation type="submission" date="2023-04" db="EMBL/GenBank/DDBJ databases">
        <title>Aspergillus oryzae NBRC 4228.</title>
        <authorList>
            <person name="Ichikawa N."/>
            <person name="Sato H."/>
            <person name="Tonouchi N."/>
        </authorList>
    </citation>
    <scope>NUCLEOTIDE SEQUENCE</scope>
    <source>
        <strain evidence="1">NBRC 4228</strain>
    </source>
</reference>
<comment type="caution">
    <text evidence="1">The sequence shown here is derived from an EMBL/GenBank/DDBJ whole genome shotgun (WGS) entry which is preliminary data.</text>
</comment>
<name>A0AAN4YDS8_ASPOZ</name>
<dbReference type="Proteomes" id="UP001165205">
    <property type="component" value="Unassembled WGS sequence"/>
</dbReference>
<organism evidence="1 2">
    <name type="scientific">Aspergillus oryzae</name>
    <name type="common">Yellow koji mold</name>
    <dbReference type="NCBI Taxonomy" id="5062"/>
    <lineage>
        <taxon>Eukaryota</taxon>
        <taxon>Fungi</taxon>
        <taxon>Dikarya</taxon>
        <taxon>Ascomycota</taxon>
        <taxon>Pezizomycotina</taxon>
        <taxon>Eurotiomycetes</taxon>
        <taxon>Eurotiomycetidae</taxon>
        <taxon>Eurotiales</taxon>
        <taxon>Aspergillaceae</taxon>
        <taxon>Aspergillus</taxon>
        <taxon>Aspergillus subgen. Circumdati</taxon>
    </lineage>
</organism>
<protein>
    <submittedName>
        <fullName evidence="1">Unnamed protein product</fullName>
    </submittedName>
</protein>
<accession>A0AAN4YDS8</accession>
<dbReference type="EMBL" id="BSYA01000009">
    <property type="protein sequence ID" value="GMG24128.1"/>
    <property type="molecule type" value="Genomic_DNA"/>
</dbReference>
<proteinExistence type="predicted"/>
<evidence type="ECO:0000313" key="2">
    <source>
        <dbReference type="Proteomes" id="UP001165205"/>
    </source>
</evidence>